<dbReference type="SUPFAM" id="SSF47459">
    <property type="entry name" value="HLH, helix-loop-helix DNA-binding domain"/>
    <property type="match status" value="1"/>
</dbReference>
<sequence>MHSHQPHFSGKPMQPLADQFHYYMQNAPMSSLLNGGVVPPGIKPLMPFHSFDIQPSDACPRNFLIFDQTTNRSQIMYHPEINSKFFYPGLCVDAVCQDNINQKDANDEIKLTSPLEEDSDDIDALLSTEDEENEDCDDDDDEVSTARTGAVYECNSPDSCSNYESPSEKSGSLFRKFSGSRCNDKKRQRTRKMVKALRGIVPGASRMSTVAVLDEAVRYLKSLRVEVQKLGARNFKDNA</sequence>
<organism evidence="6">
    <name type="scientific">Sesamum radiatum</name>
    <name type="common">Black benniseed</name>
    <dbReference type="NCBI Taxonomy" id="300843"/>
    <lineage>
        <taxon>Eukaryota</taxon>
        <taxon>Viridiplantae</taxon>
        <taxon>Streptophyta</taxon>
        <taxon>Embryophyta</taxon>
        <taxon>Tracheophyta</taxon>
        <taxon>Spermatophyta</taxon>
        <taxon>Magnoliopsida</taxon>
        <taxon>eudicotyledons</taxon>
        <taxon>Gunneridae</taxon>
        <taxon>Pentapetalae</taxon>
        <taxon>asterids</taxon>
        <taxon>lamiids</taxon>
        <taxon>Lamiales</taxon>
        <taxon>Pedaliaceae</taxon>
        <taxon>Sesamum</taxon>
    </lineage>
</organism>
<comment type="subcellular location">
    <subcellularLocation>
        <location evidence="1">Nucleus</location>
    </subcellularLocation>
</comment>
<evidence type="ECO:0000256" key="2">
    <source>
        <dbReference type="ARBA" id="ARBA00023015"/>
    </source>
</evidence>
<dbReference type="Pfam" id="PF23173">
    <property type="entry name" value="bHLH_SAC51"/>
    <property type="match status" value="1"/>
</dbReference>
<reference evidence="6" key="1">
    <citation type="submission" date="2020-06" db="EMBL/GenBank/DDBJ databases">
        <authorList>
            <person name="Li T."/>
            <person name="Hu X."/>
            <person name="Zhang T."/>
            <person name="Song X."/>
            <person name="Zhang H."/>
            <person name="Dai N."/>
            <person name="Sheng W."/>
            <person name="Hou X."/>
            <person name="Wei L."/>
        </authorList>
    </citation>
    <scope>NUCLEOTIDE SEQUENCE</scope>
    <source>
        <strain evidence="6">G02</strain>
        <tissue evidence="6">Leaf</tissue>
    </source>
</reference>
<evidence type="ECO:0000256" key="4">
    <source>
        <dbReference type="ARBA" id="ARBA00023242"/>
    </source>
</evidence>
<protein>
    <submittedName>
        <fullName evidence="6">Transcription factor</fullName>
    </submittedName>
</protein>
<evidence type="ECO:0000259" key="5">
    <source>
        <dbReference type="PROSITE" id="PS50888"/>
    </source>
</evidence>
<feature type="domain" description="BHLH" evidence="5">
    <location>
        <begin position="174"/>
        <end position="223"/>
    </location>
</feature>
<dbReference type="Gene3D" id="4.10.280.10">
    <property type="entry name" value="Helix-loop-helix DNA-binding domain"/>
    <property type="match status" value="1"/>
</dbReference>
<dbReference type="InterPro" id="IPR011598">
    <property type="entry name" value="bHLH_dom"/>
</dbReference>
<proteinExistence type="predicted"/>
<dbReference type="InterPro" id="IPR037546">
    <property type="entry name" value="SAC51-like"/>
</dbReference>
<dbReference type="PROSITE" id="PS50888">
    <property type="entry name" value="BHLH"/>
    <property type="match status" value="1"/>
</dbReference>
<dbReference type="InterPro" id="IPR036638">
    <property type="entry name" value="HLH_DNA-bd_sf"/>
</dbReference>
<dbReference type="AlphaFoldDB" id="A0AAW2T0W3"/>
<accession>A0AAW2T0W3</accession>
<gene>
    <name evidence="6" type="ORF">Sradi_2179600</name>
</gene>
<keyword evidence="3" id="KW-0804">Transcription</keyword>
<dbReference type="GO" id="GO:0005634">
    <property type="term" value="C:nucleus"/>
    <property type="evidence" value="ECO:0007669"/>
    <property type="project" value="UniProtKB-SubCell"/>
</dbReference>
<comment type="caution">
    <text evidence="6">The sequence shown here is derived from an EMBL/GenBank/DDBJ whole genome shotgun (WGS) entry which is preliminary data.</text>
</comment>
<dbReference type="GO" id="GO:0046983">
    <property type="term" value="F:protein dimerization activity"/>
    <property type="evidence" value="ECO:0007669"/>
    <property type="project" value="InterPro"/>
</dbReference>
<evidence type="ECO:0000256" key="1">
    <source>
        <dbReference type="ARBA" id="ARBA00004123"/>
    </source>
</evidence>
<reference evidence="6" key="2">
    <citation type="journal article" date="2024" name="Plant">
        <title>Genomic evolution and insights into agronomic trait innovations of Sesamum species.</title>
        <authorList>
            <person name="Miao H."/>
            <person name="Wang L."/>
            <person name="Qu L."/>
            <person name="Liu H."/>
            <person name="Sun Y."/>
            <person name="Le M."/>
            <person name="Wang Q."/>
            <person name="Wei S."/>
            <person name="Zheng Y."/>
            <person name="Lin W."/>
            <person name="Duan Y."/>
            <person name="Cao H."/>
            <person name="Xiong S."/>
            <person name="Wang X."/>
            <person name="Wei L."/>
            <person name="Li C."/>
            <person name="Ma Q."/>
            <person name="Ju M."/>
            <person name="Zhao R."/>
            <person name="Li G."/>
            <person name="Mu C."/>
            <person name="Tian Q."/>
            <person name="Mei H."/>
            <person name="Zhang T."/>
            <person name="Gao T."/>
            <person name="Zhang H."/>
        </authorList>
    </citation>
    <scope>NUCLEOTIDE SEQUENCE</scope>
    <source>
        <strain evidence="6">G02</strain>
    </source>
</reference>
<keyword evidence="4" id="KW-0539">Nucleus</keyword>
<name>A0AAW2T0W3_SESRA</name>
<evidence type="ECO:0000313" key="6">
    <source>
        <dbReference type="EMBL" id="KAL0398363.1"/>
    </source>
</evidence>
<keyword evidence="2" id="KW-0805">Transcription regulation</keyword>
<evidence type="ECO:0000256" key="3">
    <source>
        <dbReference type="ARBA" id="ARBA00023163"/>
    </source>
</evidence>
<dbReference type="EMBL" id="JACGWJ010000009">
    <property type="protein sequence ID" value="KAL0398363.1"/>
    <property type="molecule type" value="Genomic_DNA"/>
</dbReference>
<dbReference type="SMART" id="SM00353">
    <property type="entry name" value="HLH"/>
    <property type="match status" value="1"/>
</dbReference>
<dbReference type="PANTHER" id="PTHR36066:SF11">
    <property type="entry name" value="TRANSCRIPTION FACTOR BHLH144"/>
    <property type="match status" value="1"/>
</dbReference>
<dbReference type="PANTHER" id="PTHR36066">
    <property type="entry name" value="TRANSCRIPTION FACTOR BHLH145"/>
    <property type="match status" value="1"/>
</dbReference>